<dbReference type="SMART" id="SM00855">
    <property type="entry name" value="PGAM"/>
    <property type="match status" value="1"/>
</dbReference>
<dbReference type="PANTHER" id="PTHR10606">
    <property type="entry name" value="6-PHOSPHOFRUCTO-2-KINASE/FRUCTOSE-2,6-BISPHOSPHATASE"/>
    <property type="match status" value="1"/>
</dbReference>
<dbReference type="PROSITE" id="PS00175">
    <property type="entry name" value="PG_MUTASE"/>
    <property type="match status" value="1"/>
</dbReference>
<dbReference type="EMBL" id="JAFLVT010000004">
    <property type="protein sequence ID" value="MBO0448415.1"/>
    <property type="molecule type" value="Genomic_DNA"/>
</dbReference>
<dbReference type="InterPro" id="IPR029033">
    <property type="entry name" value="His_PPase_superfam"/>
</dbReference>
<dbReference type="Gene3D" id="3.40.50.1240">
    <property type="entry name" value="Phosphoglycerate mutase-like"/>
    <property type="match status" value="1"/>
</dbReference>
<protein>
    <submittedName>
        <fullName evidence="1">Histidine phosphatase family protein</fullName>
    </submittedName>
</protein>
<gene>
    <name evidence="1" type="ORF">JZO76_02600</name>
</gene>
<dbReference type="InterPro" id="IPR001345">
    <property type="entry name" value="PG/BPGM_mutase_AS"/>
</dbReference>
<dbReference type="InterPro" id="IPR003094">
    <property type="entry name" value="6Pfruct_kin"/>
</dbReference>
<evidence type="ECO:0000313" key="2">
    <source>
        <dbReference type="Proteomes" id="UP000664256"/>
    </source>
</evidence>
<dbReference type="CDD" id="cd07067">
    <property type="entry name" value="HP_PGM_like"/>
    <property type="match status" value="1"/>
</dbReference>
<dbReference type="Pfam" id="PF00300">
    <property type="entry name" value="His_Phos_1"/>
    <property type="match status" value="1"/>
</dbReference>
<sequence>MIYLARHGQTQWNVEKRICGRADVPLTPVGYQQAENLAQKIVDEKINLNKIIVSPLSRAQDTAKVVNEKLKLPIITDKRLTEMDFGIYDGQAIANVEFQKVRVELSLPFPNGESVLDVAGRIYPLLIELEAAKEDVLLICHNAVSRVVDNYFYGKSMKDFLDFNLVNTEIKQYSVG</sequence>
<dbReference type="Proteomes" id="UP000664256">
    <property type="component" value="Unassembled WGS sequence"/>
</dbReference>
<organism evidence="1 2">
    <name type="scientific">Candidatus Enterococcus myersii</name>
    <dbReference type="NCBI Taxonomy" id="2815322"/>
    <lineage>
        <taxon>Bacteria</taxon>
        <taxon>Bacillati</taxon>
        <taxon>Bacillota</taxon>
        <taxon>Bacilli</taxon>
        <taxon>Lactobacillales</taxon>
        <taxon>Enterococcaceae</taxon>
        <taxon>Enterococcus</taxon>
    </lineage>
</organism>
<dbReference type="SUPFAM" id="SSF53254">
    <property type="entry name" value="Phosphoglycerate mutase-like"/>
    <property type="match status" value="1"/>
</dbReference>
<reference evidence="1 2" key="1">
    <citation type="submission" date="2021-03" db="EMBL/GenBank/DDBJ databases">
        <title>Enterococcal diversity collection.</title>
        <authorList>
            <person name="Gilmore M.S."/>
            <person name="Schwartzman J."/>
            <person name="Van Tyne D."/>
            <person name="Martin M."/>
            <person name="Earl A.M."/>
            <person name="Manson A.L."/>
            <person name="Straub T."/>
            <person name="Salamzade R."/>
            <person name="Saavedra J."/>
            <person name="Lebreton F."/>
            <person name="Prichula J."/>
            <person name="Schaufler K."/>
            <person name="Gaca A."/>
            <person name="Sgardioli B."/>
            <person name="Wagenaar J."/>
            <person name="Strong T."/>
        </authorList>
    </citation>
    <scope>NUCLEOTIDE SEQUENCE [LARGE SCALE GENOMIC DNA]</scope>
    <source>
        <strain evidence="1 2">MJM12</strain>
    </source>
</reference>
<dbReference type="PIRSF" id="PIRSF000709">
    <property type="entry name" value="6PFK_2-Ptase"/>
    <property type="match status" value="1"/>
</dbReference>
<comment type="caution">
    <text evidence="1">The sequence shown here is derived from an EMBL/GenBank/DDBJ whole genome shotgun (WGS) entry which is preliminary data.</text>
</comment>
<dbReference type="InterPro" id="IPR013078">
    <property type="entry name" value="His_Pase_superF_clade-1"/>
</dbReference>
<evidence type="ECO:0000313" key="1">
    <source>
        <dbReference type="EMBL" id="MBO0448415.1"/>
    </source>
</evidence>
<dbReference type="RefSeq" id="WP_206902620.1">
    <property type="nucleotide sequence ID" value="NZ_JAFLVT010000004.1"/>
</dbReference>
<keyword evidence="2" id="KW-1185">Reference proteome</keyword>
<accession>A0ABS3H4N1</accession>
<name>A0ABS3H4N1_9ENTE</name>
<proteinExistence type="predicted"/>